<proteinExistence type="predicted"/>
<feature type="region of interest" description="Disordered" evidence="1">
    <location>
        <begin position="202"/>
        <end position="221"/>
    </location>
</feature>
<sequence length="493" mass="55267">MRRFHIIINISRVDNLLRILGGIYKLWFLLLQMSFQPLDTLTITLLGSIFRPAYNIGINDGHLPFDIRAHFHILDVFGSLLHSRRASIYGPIPLGYAQLLAKAINSPQEGGFMFGTLQPCLIDWNTPWSVGTFDLSIQRNVRNIMDIILGHARATAQTQAVEDVARHMSVFCKRYFDIRNNQSIADKLEKITTVVKKLSRPSHNYKNYPKKPPPARPWTLLIPHRETTPGKSGPIRPRLFMDATVSVTSEVVTEASDLQRSPLIIIILDLPGSGNANANMNGAGKNNFPPPAPMPSTNEVAKTLWMGEMGGWMDENFIKRSLDCPKMHLRVCVDTPVRVRDRGLDPVAPLPAVVVTTIRRAQAPSGILGLRGSPTRKVGKETDEDVFFGPPSVAKSVTGDDAVKAPIQTTDPCVDTADIRGDDLSVAIVVPDPPWRTWRQFLLDVSQEICSTTDDRRECSRTSEASPFEWRRLRSICRREMEGWMDENFIKNV</sequence>
<accession>A0AAE0X0T0</accession>
<comment type="caution">
    <text evidence="2">The sequence shown here is derived from an EMBL/GenBank/DDBJ whole genome shotgun (WGS) entry which is preliminary data.</text>
</comment>
<reference evidence="2" key="1">
    <citation type="journal article" date="2023" name="Mol. Phylogenet. Evol.">
        <title>Genome-scale phylogeny and comparative genomics of the fungal order Sordariales.</title>
        <authorList>
            <person name="Hensen N."/>
            <person name="Bonometti L."/>
            <person name="Westerberg I."/>
            <person name="Brannstrom I.O."/>
            <person name="Guillou S."/>
            <person name="Cros-Aarteil S."/>
            <person name="Calhoun S."/>
            <person name="Haridas S."/>
            <person name="Kuo A."/>
            <person name="Mondo S."/>
            <person name="Pangilinan J."/>
            <person name="Riley R."/>
            <person name="LaButti K."/>
            <person name="Andreopoulos B."/>
            <person name="Lipzen A."/>
            <person name="Chen C."/>
            <person name="Yan M."/>
            <person name="Daum C."/>
            <person name="Ng V."/>
            <person name="Clum A."/>
            <person name="Steindorff A."/>
            <person name="Ohm R.A."/>
            <person name="Martin F."/>
            <person name="Silar P."/>
            <person name="Natvig D.O."/>
            <person name="Lalanne C."/>
            <person name="Gautier V."/>
            <person name="Ament-Velasquez S.L."/>
            <person name="Kruys A."/>
            <person name="Hutchinson M.I."/>
            <person name="Powell A.J."/>
            <person name="Barry K."/>
            <person name="Miller A.N."/>
            <person name="Grigoriev I.V."/>
            <person name="Debuchy R."/>
            <person name="Gladieux P."/>
            <person name="Hiltunen Thoren M."/>
            <person name="Johannesson H."/>
        </authorList>
    </citation>
    <scope>NUCLEOTIDE SEQUENCE</scope>
    <source>
        <strain evidence="2">CBS 314.62</strain>
    </source>
</reference>
<evidence type="ECO:0000313" key="3">
    <source>
        <dbReference type="Proteomes" id="UP001270362"/>
    </source>
</evidence>
<name>A0AAE0X0T0_9PEZI</name>
<dbReference type="Proteomes" id="UP001270362">
    <property type="component" value="Unassembled WGS sequence"/>
</dbReference>
<reference evidence="2" key="2">
    <citation type="submission" date="2023-06" db="EMBL/GenBank/DDBJ databases">
        <authorList>
            <consortium name="Lawrence Berkeley National Laboratory"/>
            <person name="Haridas S."/>
            <person name="Hensen N."/>
            <person name="Bonometti L."/>
            <person name="Westerberg I."/>
            <person name="Brannstrom I.O."/>
            <person name="Guillou S."/>
            <person name="Cros-Aarteil S."/>
            <person name="Calhoun S."/>
            <person name="Kuo A."/>
            <person name="Mondo S."/>
            <person name="Pangilinan J."/>
            <person name="Riley R."/>
            <person name="Labutti K."/>
            <person name="Andreopoulos B."/>
            <person name="Lipzen A."/>
            <person name="Chen C."/>
            <person name="Yanf M."/>
            <person name="Daum C."/>
            <person name="Ng V."/>
            <person name="Clum A."/>
            <person name="Steindorff A."/>
            <person name="Ohm R."/>
            <person name="Martin F."/>
            <person name="Silar P."/>
            <person name="Natvig D."/>
            <person name="Lalanne C."/>
            <person name="Gautier V."/>
            <person name="Ament-Velasquez S.L."/>
            <person name="Kruys A."/>
            <person name="Hutchinson M.I."/>
            <person name="Powell A.J."/>
            <person name="Barry K."/>
            <person name="Miller A.N."/>
            <person name="Grigoriev I.V."/>
            <person name="Debuchy R."/>
            <person name="Gladieux P."/>
            <person name="Thoren M.H."/>
            <person name="Johannesson H."/>
        </authorList>
    </citation>
    <scope>NUCLEOTIDE SEQUENCE</scope>
    <source>
        <strain evidence="2">CBS 314.62</strain>
    </source>
</reference>
<evidence type="ECO:0000313" key="2">
    <source>
        <dbReference type="EMBL" id="KAK3682327.1"/>
    </source>
</evidence>
<dbReference type="EMBL" id="JAULSO010000005">
    <property type="protein sequence ID" value="KAK3682327.1"/>
    <property type="molecule type" value="Genomic_DNA"/>
</dbReference>
<keyword evidence="3" id="KW-1185">Reference proteome</keyword>
<dbReference type="AlphaFoldDB" id="A0AAE0X0T0"/>
<gene>
    <name evidence="2" type="ORF">B0T22DRAFT_444549</name>
</gene>
<evidence type="ECO:0000256" key="1">
    <source>
        <dbReference type="SAM" id="MobiDB-lite"/>
    </source>
</evidence>
<organism evidence="2 3">
    <name type="scientific">Podospora appendiculata</name>
    <dbReference type="NCBI Taxonomy" id="314037"/>
    <lineage>
        <taxon>Eukaryota</taxon>
        <taxon>Fungi</taxon>
        <taxon>Dikarya</taxon>
        <taxon>Ascomycota</taxon>
        <taxon>Pezizomycotina</taxon>
        <taxon>Sordariomycetes</taxon>
        <taxon>Sordariomycetidae</taxon>
        <taxon>Sordariales</taxon>
        <taxon>Podosporaceae</taxon>
        <taxon>Podospora</taxon>
    </lineage>
</organism>
<protein>
    <submittedName>
        <fullName evidence="2">Uncharacterized protein</fullName>
    </submittedName>
</protein>